<dbReference type="InterPro" id="IPR011008">
    <property type="entry name" value="Dimeric_a/b-barrel"/>
</dbReference>
<evidence type="ECO:0000313" key="4">
    <source>
        <dbReference type="EMBL" id="OBR10546.1"/>
    </source>
</evidence>
<evidence type="ECO:0000259" key="2">
    <source>
        <dbReference type="Pfam" id="PF07110"/>
    </source>
</evidence>
<protein>
    <submittedName>
        <fullName evidence="4">Conidial pigment polyketide synthase alb1</fullName>
    </submittedName>
</protein>
<dbReference type="Proteomes" id="UP000092177">
    <property type="component" value="Chromosome 4"/>
</dbReference>
<reference evidence="6" key="4">
    <citation type="journal article" date="2017" name="BMC Genomics">
        <title>Gapless genome assembly of Colletotrichum higginsianum reveals chromosome structure and association of transposable elements with secondary metabolite gene clusters.</title>
        <authorList>
            <person name="Dallery J.-F."/>
            <person name="Lapalu N."/>
            <person name="Zampounis A."/>
            <person name="Pigne S."/>
            <person name="Luyten I."/>
            <person name="Amselem J."/>
            <person name="Wittenberg A.H.J."/>
            <person name="Zhou S."/>
            <person name="de Queiroz M.V."/>
            <person name="Robin G.P."/>
            <person name="Auger A."/>
            <person name="Hainaut M."/>
            <person name="Henrissat B."/>
            <person name="Kim K.-T."/>
            <person name="Lee Y.-H."/>
            <person name="Lespinet O."/>
            <person name="Schwartz D.C."/>
            <person name="Thon M.R."/>
            <person name="O'Connell R.J."/>
        </authorList>
    </citation>
    <scope>NUCLEOTIDE SEQUENCE [LARGE SCALE GENOMIC DNA]</scope>
    <source>
        <strain evidence="6">IMI 349063</strain>
    </source>
</reference>
<dbReference type="InterPro" id="IPR009799">
    <property type="entry name" value="EthD_dom"/>
</dbReference>
<dbReference type="VEuPathDB" id="FungiDB:CH63R_06238"/>
<reference evidence="3" key="1">
    <citation type="submission" date="2011-12" db="EMBL/GenBank/DDBJ databases">
        <title>The genome sequence of Colletotrichum higginsianum IMI 34906.</title>
        <authorList>
            <person name="Ma L.-J."/>
            <person name="O'Connell R."/>
            <person name="van Themaat E.V.L."/>
            <person name="Stueber K."/>
            <person name="Young S.K."/>
            <person name="Zeng Q."/>
            <person name="Gargeya S."/>
            <person name="Fitzgerald M."/>
            <person name="Haas B."/>
            <person name="Abouelleil A."/>
            <person name="Alvarado L."/>
            <person name="Arachchi H.M."/>
            <person name="Berlin A."/>
            <person name="Chapman S.B."/>
            <person name="Gearin G."/>
            <person name="Goldberg J."/>
            <person name="Griggs A."/>
            <person name="Gujja S."/>
            <person name="Hansen M."/>
            <person name="Heiman D."/>
            <person name="Howarth C."/>
            <person name="Larimer J."/>
            <person name="Lui A."/>
            <person name="MacDonald P.J.P."/>
            <person name="McCowen C."/>
            <person name="Montmayeur A."/>
            <person name="Murphy C."/>
            <person name="Neiman D."/>
            <person name="Pearson M."/>
            <person name="Priest M."/>
            <person name="Roberts A."/>
            <person name="Saif S."/>
            <person name="Shea T."/>
            <person name="Sisk P."/>
            <person name="Stolte C."/>
            <person name="Sykes S."/>
            <person name="Wortman J."/>
            <person name="Nusbaum C."/>
            <person name="Birren B."/>
        </authorList>
    </citation>
    <scope>NUCLEOTIDE SEQUENCE [LARGE SCALE GENOMIC DNA]</scope>
    <source>
        <strain evidence="3">IMI 349063</strain>
    </source>
</reference>
<dbReference type="STRING" id="759273.H1VG14"/>
<evidence type="ECO:0000313" key="6">
    <source>
        <dbReference type="Proteomes" id="UP000092177"/>
    </source>
</evidence>
<dbReference type="HOGENOM" id="CLU_115019_0_0_1"/>
<organism evidence="3 5">
    <name type="scientific">Colletotrichum higginsianum (strain IMI 349063)</name>
    <name type="common">Crucifer anthracnose fungus</name>
    <dbReference type="NCBI Taxonomy" id="759273"/>
    <lineage>
        <taxon>Eukaryota</taxon>
        <taxon>Fungi</taxon>
        <taxon>Dikarya</taxon>
        <taxon>Ascomycota</taxon>
        <taxon>Pezizomycotina</taxon>
        <taxon>Sordariomycetes</taxon>
        <taxon>Hypocreomycetidae</taxon>
        <taxon>Glomerellales</taxon>
        <taxon>Glomerellaceae</taxon>
        <taxon>Colletotrichum</taxon>
        <taxon>Colletotrichum destructivum species complex</taxon>
    </lineage>
</organism>
<evidence type="ECO:0000313" key="3">
    <source>
        <dbReference type="EMBL" id="CCF39167.1"/>
    </source>
</evidence>
<dbReference type="AlphaFoldDB" id="H1VG14"/>
<feature type="domain" description="EthD" evidence="2">
    <location>
        <begin position="20"/>
        <end position="117"/>
    </location>
</feature>
<dbReference type="SUPFAM" id="SSF54909">
    <property type="entry name" value="Dimeric alpha+beta barrel"/>
    <property type="match status" value="1"/>
</dbReference>
<dbReference type="RefSeq" id="XP_018159063.1">
    <property type="nucleotide sequence ID" value="XM_018301213.1"/>
</dbReference>
<proteinExistence type="inferred from homology"/>
<dbReference type="GeneID" id="28865320"/>
<reference evidence="4" key="3">
    <citation type="submission" date="2016-02" db="EMBL/GenBank/DDBJ databases">
        <title>Resequencing and annotation of the Colletotrichum higginsianum genome.</title>
        <authorList>
            <person name="O'Connell R."/>
            <person name="Zambounis A."/>
            <person name="Thon M."/>
            <person name="Dallery J.-F."/>
        </authorList>
    </citation>
    <scope>NUCLEOTIDE SEQUENCE [LARGE SCALE GENOMIC DNA]</scope>
    <source>
        <strain evidence="4">IMI 349063</strain>
    </source>
</reference>
<name>H1VG14_COLHI</name>
<gene>
    <name evidence="3" type="ORF">CH063_00312</name>
    <name evidence="4" type="ORF">CH63R_06238</name>
</gene>
<accession>H1VG14</accession>
<dbReference type="eggNOG" id="ENOG502SJ0E">
    <property type="taxonomic scope" value="Eukaryota"/>
</dbReference>
<sequence>MGSPKQSKRTFAYSIYVCRKPDMDEQSHHNHIENVNTPIIKPLLEKYGAVCYTVTHNDTPAKADFKSLFPDAPSEMLLDYDTVISIIVPDIGCIEKMRKDPDFLDKFIPDHFNFADMNRSRDWETKTNGVEKESLLPSVWDCE</sequence>
<dbReference type="GO" id="GO:0016491">
    <property type="term" value="F:oxidoreductase activity"/>
    <property type="evidence" value="ECO:0007669"/>
    <property type="project" value="InterPro"/>
</dbReference>
<dbReference type="Proteomes" id="UP000007174">
    <property type="component" value="Unassembled WGS sequence"/>
</dbReference>
<comment type="similarity">
    <text evidence="1">Belongs to the tpcK family.</text>
</comment>
<dbReference type="OrthoDB" id="3454835at2759"/>
<keyword evidence="6" id="KW-1185">Reference proteome</keyword>
<evidence type="ECO:0000313" key="5">
    <source>
        <dbReference type="Proteomes" id="UP000007174"/>
    </source>
</evidence>
<dbReference type="EMBL" id="LTAN01000004">
    <property type="protein sequence ID" value="OBR10546.1"/>
    <property type="molecule type" value="Genomic_DNA"/>
</dbReference>
<dbReference type="KEGG" id="chig:CH63R_06238"/>
<evidence type="ECO:0000256" key="1">
    <source>
        <dbReference type="ARBA" id="ARBA00005986"/>
    </source>
</evidence>
<dbReference type="Pfam" id="PF07110">
    <property type="entry name" value="EthD"/>
    <property type="match status" value="1"/>
</dbReference>
<reference evidence="5" key="2">
    <citation type="journal article" date="2012" name="Nat. Genet.">
        <title>Lifestyle transitions in plant pathogenic Colletotrichum fungi deciphered by genome and transcriptome analyses.</title>
        <authorList>
            <person name="O'Connell R.J."/>
            <person name="Thon M.R."/>
            <person name="Hacquard S."/>
            <person name="Amyotte S.G."/>
            <person name="Kleemann J."/>
            <person name="Torres M.F."/>
            <person name="Damm U."/>
            <person name="Buiate E.A."/>
            <person name="Epstein L."/>
            <person name="Alkan N."/>
            <person name="Altmueller J."/>
            <person name="Alvarado-Balderrama L."/>
            <person name="Bauser C.A."/>
            <person name="Becker C."/>
            <person name="Birren B.W."/>
            <person name="Chen Z."/>
            <person name="Choi J."/>
            <person name="Crouch J.A."/>
            <person name="Duvick J.P."/>
            <person name="Farman M.A."/>
            <person name="Gan P."/>
            <person name="Heiman D."/>
            <person name="Henrissat B."/>
            <person name="Howard R.J."/>
            <person name="Kabbage M."/>
            <person name="Koch C."/>
            <person name="Kracher B."/>
            <person name="Kubo Y."/>
            <person name="Law A.D."/>
            <person name="Lebrun M.-H."/>
            <person name="Lee Y.-H."/>
            <person name="Miyara I."/>
            <person name="Moore N."/>
            <person name="Neumann U."/>
            <person name="Nordstroem K."/>
            <person name="Panaccione D.G."/>
            <person name="Panstruga R."/>
            <person name="Place M."/>
            <person name="Proctor R.H."/>
            <person name="Prusky D."/>
            <person name="Rech G."/>
            <person name="Reinhardt R."/>
            <person name="Rollins J.A."/>
            <person name="Rounsley S."/>
            <person name="Schardl C.L."/>
            <person name="Schwartz D.C."/>
            <person name="Shenoy N."/>
            <person name="Shirasu K."/>
            <person name="Sikhakolli U.R."/>
            <person name="Stueber K."/>
            <person name="Sukno S.A."/>
            <person name="Sweigard J.A."/>
            <person name="Takano Y."/>
            <person name="Takahara H."/>
            <person name="Trail F."/>
            <person name="van der Does H.C."/>
            <person name="Voll L.M."/>
            <person name="Will I."/>
            <person name="Young S."/>
            <person name="Zeng Q."/>
            <person name="Zhang J."/>
            <person name="Zhou S."/>
            <person name="Dickman M.B."/>
            <person name="Schulze-Lefert P."/>
            <person name="Ver Loren van Themaat E."/>
            <person name="Ma L.-J."/>
            <person name="Vaillancourt L.J."/>
        </authorList>
    </citation>
    <scope>NUCLEOTIDE SEQUENCE [LARGE SCALE GENOMIC DNA]</scope>
    <source>
        <strain evidence="5">IMI 349063</strain>
    </source>
</reference>
<dbReference type="EMBL" id="CACQ02003346">
    <property type="protein sequence ID" value="CCF39167.1"/>
    <property type="molecule type" value="Genomic_DNA"/>
</dbReference>